<name>A0ABP3KX01_9ACTN</name>
<dbReference type="Proteomes" id="UP001500909">
    <property type="component" value="Unassembled WGS sequence"/>
</dbReference>
<feature type="region of interest" description="Disordered" evidence="1">
    <location>
        <begin position="34"/>
        <end position="73"/>
    </location>
</feature>
<organism evidence="2 3">
    <name type="scientific">Streptomyces olivaceiscleroticus</name>
    <dbReference type="NCBI Taxonomy" id="68245"/>
    <lineage>
        <taxon>Bacteria</taxon>
        <taxon>Bacillati</taxon>
        <taxon>Actinomycetota</taxon>
        <taxon>Actinomycetes</taxon>
        <taxon>Kitasatosporales</taxon>
        <taxon>Streptomycetaceae</taxon>
        <taxon>Streptomyces</taxon>
    </lineage>
</organism>
<comment type="caution">
    <text evidence="2">The sequence shown here is derived from an EMBL/GenBank/DDBJ whole genome shotgun (WGS) entry which is preliminary data.</text>
</comment>
<evidence type="ECO:0000313" key="2">
    <source>
        <dbReference type="EMBL" id="GAA0488582.1"/>
    </source>
</evidence>
<dbReference type="EMBL" id="BAAABY010000045">
    <property type="protein sequence ID" value="GAA0488582.1"/>
    <property type="molecule type" value="Genomic_DNA"/>
</dbReference>
<reference evidence="3" key="1">
    <citation type="journal article" date="2019" name="Int. J. Syst. Evol. Microbiol.">
        <title>The Global Catalogue of Microorganisms (GCM) 10K type strain sequencing project: providing services to taxonomists for standard genome sequencing and annotation.</title>
        <authorList>
            <consortium name="The Broad Institute Genomics Platform"/>
            <consortium name="The Broad Institute Genome Sequencing Center for Infectious Disease"/>
            <person name="Wu L."/>
            <person name="Ma J."/>
        </authorList>
    </citation>
    <scope>NUCLEOTIDE SEQUENCE [LARGE SCALE GENOMIC DNA]</scope>
    <source>
        <strain evidence="3">JCM 4805</strain>
    </source>
</reference>
<keyword evidence="3" id="KW-1185">Reference proteome</keyword>
<evidence type="ECO:0000256" key="1">
    <source>
        <dbReference type="SAM" id="MobiDB-lite"/>
    </source>
</evidence>
<gene>
    <name evidence="2" type="ORF">GCM10010361_62100</name>
</gene>
<evidence type="ECO:0008006" key="4">
    <source>
        <dbReference type="Google" id="ProtNLM"/>
    </source>
</evidence>
<dbReference type="PROSITE" id="PS51257">
    <property type="entry name" value="PROKAR_LIPOPROTEIN"/>
    <property type="match status" value="1"/>
</dbReference>
<protein>
    <recommendedName>
        <fullName evidence="4">Lipoprotein</fullName>
    </recommendedName>
</protein>
<feature type="region of interest" description="Disordered" evidence="1">
    <location>
        <begin position="153"/>
        <end position="177"/>
    </location>
</feature>
<evidence type="ECO:0000313" key="3">
    <source>
        <dbReference type="Proteomes" id="UP001500909"/>
    </source>
</evidence>
<sequence>MKTMTAAAGMMRRAGLAATVAVSLAGLAGCGLPGLERPEQKVKPTQPTFAEKAPLPSASPLGPDAHVPEPPVPNRHDATAVAKAWALVAYSYDTKYDVSPHDAILRAVPYLTSKKAKDERSYRPAAGAGNEWNTWAKHKAWTTVKLHLEVDGDAPADTPTKAHRQISVSGTATGRDDWKGVGPRVQAFVTLVRTNTKGDWQVSRVDAVPAAVVPSAPPSSAGQD</sequence>
<accession>A0ABP3KX01</accession>
<proteinExistence type="predicted"/>